<dbReference type="VEuPathDB" id="FungiDB:H257_03469"/>
<evidence type="ECO:0000259" key="9">
    <source>
        <dbReference type="PROSITE" id="PS51456"/>
    </source>
</evidence>
<dbReference type="PANTHER" id="PTHR13140">
    <property type="entry name" value="MYOSIN"/>
    <property type="match status" value="1"/>
</dbReference>
<dbReference type="GO" id="GO:0005737">
    <property type="term" value="C:cytoplasm"/>
    <property type="evidence" value="ECO:0007669"/>
    <property type="project" value="TreeGrafter"/>
</dbReference>
<dbReference type="SMART" id="SM00139">
    <property type="entry name" value="MyTH4"/>
    <property type="match status" value="1"/>
</dbReference>
<dbReference type="PANTHER" id="PTHR13140:SF706">
    <property type="entry name" value="DILUTE CLASS UNCONVENTIONAL MYOSIN, ISOFORM C"/>
    <property type="match status" value="1"/>
</dbReference>
<name>W4GZ37_APHAT</name>
<keyword evidence="2 6" id="KW-0067">ATP-binding</keyword>
<dbReference type="RefSeq" id="XP_009825875.1">
    <property type="nucleotide sequence ID" value="XM_009827573.1"/>
</dbReference>
<evidence type="ECO:0000256" key="1">
    <source>
        <dbReference type="ARBA" id="ARBA00022741"/>
    </source>
</evidence>
<gene>
    <name evidence="10" type="ORF">H257_03469</name>
</gene>
<protein>
    <recommendedName>
        <fullName evidence="11">Myosin motor domain-containing protein</fullName>
    </recommendedName>
</protein>
<keyword evidence="3 6" id="KW-0518">Myosin</keyword>
<dbReference type="PROSITE" id="PS51016">
    <property type="entry name" value="MYTH4"/>
    <property type="match status" value="1"/>
</dbReference>
<dbReference type="GO" id="GO:0007015">
    <property type="term" value="P:actin filament organization"/>
    <property type="evidence" value="ECO:0007669"/>
    <property type="project" value="TreeGrafter"/>
</dbReference>
<feature type="domain" description="Myosin motor" evidence="9">
    <location>
        <begin position="199"/>
        <end position="852"/>
    </location>
</feature>
<evidence type="ECO:0000256" key="7">
    <source>
        <dbReference type="SAM" id="MobiDB-lite"/>
    </source>
</evidence>
<dbReference type="SMART" id="SM00242">
    <property type="entry name" value="MYSc"/>
    <property type="match status" value="1"/>
</dbReference>
<dbReference type="STRING" id="112090.W4GZ37"/>
<evidence type="ECO:0000259" key="8">
    <source>
        <dbReference type="PROSITE" id="PS51016"/>
    </source>
</evidence>
<dbReference type="EMBL" id="KI913119">
    <property type="protein sequence ID" value="ETV84183.1"/>
    <property type="molecule type" value="Genomic_DNA"/>
</dbReference>
<reference evidence="10" key="1">
    <citation type="submission" date="2013-12" db="EMBL/GenBank/DDBJ databases">
        <title>The Genome Sequence of Aphanomyces astaci APO3.</title>
        <authorList>
            <consortium name="The Broad Institute Genomics Platform"/>
            <person name="Russ C."/>
            <person name="Tyler B."/>
            <person name="van West P."/>
            <person name="Dieguez-Uribeondo J."/>
            <person name="Young S.K."/>
            <person name="Zeng Q."/>
            <person name="Gargeya S."/>
            <person name="Fitzgerald M."/>
            <person name="Abouelleil A."/>
            <person name="Alvarado L."/>
            <person name="Chapman S.B."/>
            <person name="Gainer-Dewar J."/>
            <person name="Goldberg J."/>
            <person name="Griggs A."/>
            <person name="Gujja S."/>
            <person name="Hansen M."/>
            <person name="Howarth C."/>
            <person name="Imamovic A."/>
            <person name="Ireland A."/>
            <person name="Larimer J."/>
            <person name="McCowan C."/>
            <person name="Murphy C."/>
            <person name="Pearson M."/>
            <person name="Poon T.W."/>
            <person name="Priest M."/>
            <person name="Roberts A."/>
            <person name="Saif S."/>
            <person name="Shea T."/>
            <person name="Sykes S."/>
            <person name="Wortman J."/>
            <person name="Nusbaum C."/>
            <person name="Birren B."/>
        </authorList>
    </citation>
    <scope>NUCLEOTIDE SEQUENCE [LARGE SCALE GENOMIC DNA]</scope>
    <source>
        <strain evidence="10">APO3</strain>
    </source>
</reference>
<dbReference type="SMART" id="SM00233">
    <property type="entry name" value="PH"/>
    <property type="match status" value="1"/>
</dbReference>
<dbReference type="InterPro" id="IPR036961">
    <property type="entry name" value="Kinesin_motor_dom_sf"/>
</dbReference>
<evidence type="ECO:0000256" key="4">
    <source>
        <dbReference type="ARBA" id="ARBA00023175"/>
    </source>
</evidence>
<proteinExistence type="inferred from homology"/>
<dbReference type="Gene3D" id="1.20.120.720">
    <property type="entry name" value="Myosin VI head, motor domain, U50 subdomain"/>
    <property type="match status" value="1"/>
</dbReference>
<keyword evidence="4 6" id="KW-0505">Motor protein</keyword>
<dbReference type="InterPro" id="IPR027417">
    <property type="entry name" value="P-loop_NTPase"/>
</dbReference>
<evidence type="ECO:0000256" key="5">
    <source>
        <dbReference type="ARBA" id="ARBA00023203"/>
    </source>
</evidence>
<dbReference type="InterPro" id="IPR001849">
    <property type="entry name" value="PH_domain"/>
</dbReference>
<dbReference type="Gene3D" id="1.20.58.530">
    <property type="match status" value="1"/>
</dbReference>
<dbReference type="PROSITE" id="PS00675">
    <property type="entry name" value="SIGMA54_INTERACT_1"/>
    <property type="match status" value="1"/>
</dbReference>
<evidence type="ECO:0000313" key="10">
    <source>
        <dbReference type="EMBL" id="ETV84183.1"/>
    </source>
</evidence>
<feature type="compositionally biased region" description="Polar residues" evidence="7">
    <location>
        <begin position="95"/>
        <end position="104"/>
    </location>
</feature>
<comment type="similarity">
    <text evidence="6">Belongs to the TRAFAC class myosin-kinesin ATPase superfamily. Myosin family.</text>
</comment>
<feature type="region of interest" description="Disordered" evidence="7">
    <location>
        <begin position="74"/>
        <end position="104"/>
    </location>
</feature>
<dbReference type="SUPFAM" id="SSF52540">
    <property type="entry name" value="P-loop containing nucleoside triphosphate hydrolases"/>
    <property type="match status" value="1"/>
</dbReference>
<keyword evidence="5 6" id="KW-0009">Actin-binding</keyword>
<evidence type="ECO:0000256" key="6">
    <source>
        <dbReference type="PROSITE-ProRule" id="PRU00782"/>
    </source>
</evidence>
<sequence length="1790" mass="199768">MAAAYYVHETSGGREGPFTLPELQAAFAAGRVHSTTLLSSDDDPAEHVLVDRPSLHAKMPMHGQAIWATPLGPARTSPSKLMPRPPPPLAKRGTSIESSNEASNSKCHATSLGILGYSPPEPNQTSHAENTSNQELVENDGALAWWANPMDGYTLVRIVETQPPNLVVRPLYEPAATSSCVVVAAAAVVQLASLPPSSSSVDNLVHLGSSEEAGALHCLKRRFLRHHIYTNVGKLLVSMNPFQKLAAPETLLQQYTQPTHVEMPPHVYQVAAAAFEAALRCATSQSIVISGESGSGKSEVTRLCMQYFSRVTGHDGINLEGMLLACSPILDAFGNATTMHNANSSRFGKLVKLQLNASGKIDGCTVTSYLLEKSRLTRVEGRERNYHIFYQLCANMEHSTAAGEFAFLGQVGATQEDKAAFGVTMAALDALGFTPAEKEGVVAICKGILYLGNVHFHTNELLPQKALQQAAAVLQCLPQTLATRLSVRRLKVRGETMDMPLDKEHASDARDALVKALYSRLFHWLLQRINATMMKHATSPRSHILLVDIFGFESFDRNGFEQLCINFANEKLQQLFHTVVFDDALDRYRREGLDVPKFELPYKQLEVLEVLDSKPKGIFTLLDDEVSIPKSSEYSLHSKLVTAHGKASTVFKAGKSTLTFTLVHYALPVTYDCADLLAKNKDHVADDILEFCHQECMSLLGEMAPPSPPTTRGDATISATFRRQLKELLARLKDTSIHFIRCIKPNHDQVRDVFDGPYVLDQLRQMGILQALALHHDGLHPFQESHELFYHSYRVIAPPTESTTGDTPQVIPMAERCRDLIQHFPHPGGFAVGITSVFSSLEMHQWLRRQRIAVEGAAVTILQGVWRRAVWRLACRHVGQSMALLHDVASLDDATLSQHVQHATDLVKRFPTCYLSRRLLLQCHEGQMHLERHRRQHDLLLRIQQPRHDLEAMEADLALCAKWRLEADPHVIAFTAAYHRLQTERQAVVQVTLMLRSKVIHVATVEKALRSPMISAQVAERARAALQETATESTDVLALADAIANSAVTVSTLQSNFVTWTSTPVDDLVTALQTKRMWSTSLHATLQLCHNLGKLRATLRIMAQHTAMEGLATLKTCIAVAVPTDADTSITSTWHNEVALARHIVDEYDRMHKLLAKAWLCKVPQEGVFFDLCDQMAEVSLKFGISFDPTLVREAQSMLEAIRQEKLFVSEVESLIAVCPDFAAKSHIHIDRLTHLGNVFELAPLYDKTEIAANVCLLLSQLRRAAKDLFECTSLGTVDAAWSKVQGILSAGHRQFDLLASDKWFRTMSHALEMEQQAATDLVDFKRMSVRVAKQLQLALASKSYEALVKGLGQVDRHHLHRDYTLRDLVLRAKDAVQASKNIRHELRHAIDLKSPDVLEHALSKAMSMQVHSRLVKRAARLLKSLKQLELEFALCQFDIDTARLAEIARRGAKLHLPSPALTRVEGLLQMSRDKFLQEQLKWAIHQNAPAADVLGITLALKHEFFQHCGDIFDMQHFPRLRDPTKCLLLPATISSAERPALTTSLTDLDAAETKCAVQISRWIHGYVGAQDQNDLYPLRYAHSLVHTGLSSRRLADEIYVQLVQQQGLSAAHVDASWRATKVWGLLQLCVSTFSPSDSCWNYLEYFLRRHDKLPLVTQLHAPKPPALTSPSLATLYRLLAPTSLRSDGWAKVTRVRHPRRRRKWLVLEGTTLYMFKDDSVKRDAIAAMDVLDIDIQTHAEHGTYSIVLPWRCGSDTWTLYLESLDEHSRWHHALHGAKVAYWHSVMSGR</sequence>
<dbReference type="Pfam" id="PF00063">
    <property type="entry name" value="Myosin_head"/>
    <property type="match status" value="1"/>
</dbReference>
<dbReference type="GO" id="GO:0005524">
    <property type="term" value="F:ATP binding"/>
    <property type="evidence" value="ECO:0007669"/>
    <property type="project" value="UniProtKB-UniRule"/>
</dbReference>
<accession>W4GZ37</accession>
<feature type="domain" description="MyTH4" evidence="8">
    <location>
        <begin position="1537"/>
        <end position="1691"/>
    </location>
</feature>
<dbReference type="Pfam" id="PF00784">
    <property type="entry name" value="MyTH4"/>
    <property type="match status" value="1"/>
</dbReference>
<dbReference type="SUPFAM" id="SSF50729">
    <property type="entry name" value="PH domain-like"/>
    <property type="match status" value="1"/>
</dbReference>
<dbReference type="PRINTS" id="PR00193">
    <property type="entry name" value="MYOSINHEAVY"/>
</dbReference>
<dbReference type="Gene3D" id="1.10.10.820">
    <property type="match status" value="1"/>
</dbReference>
<dbReference type="GO" id="GO:0016459">
    <property type="term" value="C:myosin complex"/>
    <property type="evidence" value="ECO:0007669"/>
    <property type="project" value="UniProtKB-KW"/>
</dbReference>
<dbReference type="GeneID" id="20805465"/>
<dbReference type="GO" id="GO:0016020">
    <property type="term" value="C:membrane"/>
    <property type="evidence" value="ECO:0007669"/>
    <property type="project" value="TreeGrafter"/>
</dbReference>
<evidence type="ECO:0000256" key="2">
    <source>
        <dbReference type="ARBA" id="ARBA00022840"/>
    </source>
</evidence>
<dbReference type="GO" id="GO:0051015">
    <property type="term" value="F:actin filament binding"/>
    <property type="evidence" value="ECO:0007669"/>
    <property type="project" value="TreeGrafter"/>
</dbReference>
<dbReference type="InterPro" id="IPR000857">
    <property type="entry name" value="MyTH4_dom"/>
</dbReference>
<evidence type="ECO:0008006" key="11">
    <source>
        <dbReference type="Google" id="ProtNLM"/>
    </source>
</evidence>
<keyword evidence="1 6" id="KW-0547">Nucleotide-binding</keyword>
<feature type="binding site" evidence="6">
    <location>
        <begin position="291"/>
        <end position="298"/>
    </location>
    <ligand>
        <name>ATP</name>
        <dbReference type="ChEBI" id="CHEBI:30616"/>
    </ligand>
</feature>
<evidence type="ECO:0000256" key="3">
    <source>
        <dbReference type="ARBA" id="ARBA00023123"/>
    </source>
</evidence>
<dbReference type="PROSITE" id="PS51456">
    <property type="entry name" value="MYOSIN_MOTOR"/>
    <property type="match status" value="1"/>
</dbReference>
<dbReference type="Gene3D" id="1.25.40.530">
    <property type="entry name" value="MyTH4 domain"/>
    <property type="match status" value="1"/>
</dbReference>
<dbReference type="GO" id="GO:0000146">
    <property type="term" value="F:microfilament motor activity"/>
    <property type="evidence" value="ECO:0007669"/>
    <property type="project" value="TreeGrafter"/>
</dbReference>
<dbReference type="InterPro" id="IPR001609">
    <property type="entry name" value="Myosin_head_motor_dom-like"/>
</dbReference>
<feature type="region of interest" description="Disordered" evidence="7">
    <location>
        <begin position="111"/>
        <end position="130"/>
    </location>
</feature>
<dbReference type="InterPro" id="IPR038185">
    <property type="entry name" value="MyTH4_dom_sf"/>
</dbReference>
<dbReference type="CDD" id="cd00124">
    <property type="entry name" value="MYSc"/>
    <property type="match status" value="1"/>
</dbReference>
<dbReference type="InterPro" id="IPR025662">
    <property type="entry name" value="Sigma_54_int_dom_ATP-bd_1"/>
</dbReference>
<organism evidence="10">
    <name type="scientific">Aphanomyces astaci</name>
    <name type="common">Crayfish plague agent</name>
    <dbReference type="NCBI Taxonomy" id="112090"/>
    <lineage>
        <taxon>Eukaryota</taxon>
        <taxon>Sar</taxon>
        <taxon>Stramenopiles</taxon>
        <taxon>Oomycota</taxon>
        <taxon>Saprolegniomycetes</taxon>
        <taxon>Saprolegniales</taxon>
        <taxon>Verrucalvaceae</taxon>
        <taxon>Aphanomyces</taxon>
    </lineage>
</organism>
<dbReference type="Gene3D" id="3.40.850.10">
    <property type="entry name" value="Kinesin motor domain"/>
    <property type="match status" value="1"/>
</dbReference>
<feature type="region of interest" description="Actin-binding" evidence="6">
    <location>
        <begin position="725"/>
        <end position="747"/>
    </location>
</feature>
<dbReference type="OrthoDB" id="62506at2759"/>